<evidence type="ECO:0000256" key="10">
    <source>
        <dbReference type="SAM" id="Phobius"/>
    </source>
</evidence>
<comment type="subcellular location">
    <subcellularLocation>
        <location evidence="1">Membrane</location>
        <topology evidence="1">Multi-pass membrane protein</topology>
    </subcellularLocation>
</comment>
<evidence type="ECO:0000256" key="2">
    <source>
        <dbReference type="ARBA" id="ARBA00009726"/>
    </source>
</evidence>
<dbReference type="FunFam" id="3.40.50.300:FF:000508">
    <property type="entry name" value="ABC transporter C family member 5"/>
    <property type="match status" value="1"/>
</dbReference>
<evidence type="ECO:0000256" key="8">
    <source>
        <dbReference type="ARBA" id="ARBA00022989"/>
    </source>
</evidence>
<dbReference type="PROSITE" id="PS50893">
    <property type="entry name" value="ABC_TRANSPORTER_2"/>
    <property type="match status" value="2"/>
</dbReference>
<evidence type="ECO:0000256" key="3">
    <source>
        <dbReference type="ARBA" id="ARBA00022448"/>
    </source>
</evidence>
<feature type="domain" description="ABC transmembrane type-1" evidence="12">
    <location>
        <begin position="226"/>
        <end position="506"/>
    </location>
</feature>
<dbReference type="FunFam" id="3.40.50.300:FF:000163">
    <property type="entry name" value="Multidrug resistance-associated protein member 4"/>
    <property type="match status" value="1"/>
</dbReference>
<dbReference type="InterPro" id="IPR027417">
    <property type="entry name" value="P-loop_NTPase"/>
</dbReference>
<evidence type="ECO:0000256" key="4">
    <source>
        <dbReference type="ARBA" id="ARBA00022692"/>
    </source>
</evidence>
<gene>
    <name evidence="13" type="ORF">SELMODRAFT_108621</name>
</gene>
<dbReference type="Pfam" id="PF00664">
    <property type="entry name" value="ABC_membrane"/>
    <property type="match status" value="2"/>
</dbReference>
<feature type="transmembrane region" description="Helical" evidence="10">
    <location>
        <begin position="62"/>
        <end position="88"/>
    </location>
</feature>
<evidence type="ECO:0000313" key="13">
    <source>
        <dbReference type="EMBL" id="EFJ20476.1"/>
    </source>
</evidence>
<feature type="domain" description="ABC transporter" evidence="11">
    <location>
        <begin position="540"/>
        <end position="763"/>
    </location>
</feature>
<keyword evidence="9 10" id="KW-0472">Membrane</keyword>
<feature type="transmembrane region" description="Helical" evidence="10">
    <location>
        <begin position="876"/>
        <end position="893"/>
    </location>
</feature>
<proteinExistence type="inferred from homology"/>
<dbReference type="CDD" id="cd18579">
    <property type="entry name" value="ABC_6TM_ABCC_D1"/>
    <property type="match status" value="1"/>
</dbReference>
<dbReference type="CDD" id="cd03244">
    <property type="entry name" value="ABCC_MRP_domain2"/>
    <property type="match status" value="1"/>
</dbReference>
<keyword evidence="7" id="KW-0067">ATP-binding</keyword>
<dbReference type="GO" id="GO:0016020">
    <property type="term" value="C:membrane"/>
    <property type="evidence" value="ECO:0007669"/>
    <property type="project" value="UniProtKB-SubCell"/>
</dbReference>
<reference evidence="13 14" key="1">
    <citation type="journal article" date="2011" name="Science">
        <title>The Selaginella genome identifies genetic changes associated with the evolution of vascular plants.</title>
        <authorList>
            <person name="Banks J.A."/>
            <person name="Nishiyama T."/>
            <person name="Hasebe M."/>
            <person name="Bowman J.L."/>
            <person name="Gribskov M."/>
            <person name="dePamphilis C."/>
            <person name="Albert V.A."/>
            <person name="Aono N."/>
            <person name="Aoyama T."/>
            <person name="Ambrose B.A."/>
            <person name="Ashton N.W."/>
            <person name="Axtell M.J."/>
            <person name="Barker E."/>
            <person name="Barker M.S."/>
            <person name="Bennetzen J.L."/>
            <person name="Bonawitz N.D."/>
            <person name="Chapple C."/>
            <person name="Cheng C."/>
            <person name="Correa L.G."/>
            <person name="Dacre M."/>
            <person name="DeBarry J."/>
            <person name="Dreyer I."/>
            <person name="Elias M."/>
            <person name="Engstrom E.M."/>
            <person name="Estelle M."/>
            <person name="Feng L."/>
            <person name="Finet C."/>
            <person name="Floyd S.K."/>
            <person name="Frommer W.B."/>
            <person name="Fujita T."/>
            <person name="Gramzow L."/>
            <person name="Gutensohn M."/>
            <person name="Harholt J."/>
            <person name="Hattori M."/>
            <person name="Heyl A."/>
            <person name="Hirai T."/>
            <person name="Hiwatashi Y."/>
            <person name="Ishikawa M."/>
            <person name="Iwata M."/>
            <person name="Karol K.G."/>
            <person name="Koehler B."/>
            <person name="Kolukisaoglu U."/>
            <person name="Kubo M."/>
            <person name="Kurata T."/>
            <person name="Lalonde S."/>
            <person name="Li K."/>
            <person name="Li Y."/>
            <person name="Litt A."/>
            <person name="Lyons E."/>
            <person name="Manning G."/>
            <person name="Maruyama T."/>
            <person name="Michael T.P."/>
            <person name="Mikami K."/>
            <person name="Miyazaki S."/>
            <person name="Morinaga S."/>
            <person name="Murata T."/>
            <person name="Mueller-Roeber B."/>
            <person name="Nelson D.R."/>
            <person name="Obara M."/>
            <person name="Oguri Y."/>
            <person name="Olmstead R.G."/>
            <person name="Onodera N."/>
            <person name="Petersen B.L."/>
            <person name="Pils B."/>
            <person name="Prigge M."/>
            <person name="Rensing S.A."/>
            <person name="Riano-Pachon D.M."/>
            <person name="Roberts A.W."/>
            <person name="Sato Y."/>
            <person name="Scheller H.V."/>
            <person name="Schulz B."/>
            <person name="Schulz C."/>
            <person name="Shakirov E.V."/>
            <person name="Shibagaki N."/>
            <person name="Shinohara N."/>
            <person name="Shippen D.E."/>
            <person name="Soerensen I."/>
            <person name="Sotooka R."/>
            <person name="Sugimoto N."/>
            <person name="Sugita M."/>
            <person name="Sumikawa N."/>
            <person name="Tanurdzic M."/>
            <person name="Theissen G."/>
            <person name="Ulvskov P."/>
            <person name="Wakazuki S."/>
            <person name="Weng J.K."/>
            <person name="Willats W.W."/>
            <person name="Wipf D."/>
            <person name="Wolf P.G."/>
            <person name="Yang L."/>
            <person name="Zimmer A.D."/>
            <person name="Zhu Q."/>
            <person name="Mitros T."/>
            <person name="Hellsten U."/>
            <person name="Loque D."/>
            <person name="Otillar R."/>
            <person name="Salamov A."/>
            <person name="Schmutz J."/>
            <person name="Shapiro H."/>
            <person name="Lindquist E."/>
            <person name="Lucas S."/>
            <person name="Rokhsar D."/>
            <person name="Grigoriev I.V."/>
        </authorList>
    </citation>
    <scope>NUCLEOTIDE SEQUENCE [LARGE SCALE GENOMIC DNA]</scope>
</reference>
<feature type="transmembrane region" description="Helical" evidence="10">
    <location>
        <begin position="825"/>
        <end position="844"/>
    </location>
</feature>
<dbReference type="InterPro" id="IPR044746">
    <property type="entry name" value="ABCC_6TM_D1"/>
</dbReference>
<feature type="transmembrane region" description="Helical" evidence="10">
    <location>
        <begin position="27"/>
        <end position="50"/>
    </location>
</feature>
<dbReference type="PROSITE" id="PS50929">
    <property type="entry name" value="ABC_TM1F"/>
    <property type="match status" value="2"/>
</dbReference>
<evidence type="ECO:0000256" key="7">
    <source>
        <dbReference type="ARBA" id="ARBA00022840"/>
    </source>
</evidence>
<evidence type="ECO:0000256" key="5">
    <source>
        <dbReference type="ARBA" id="ARBA00022737"/>
    </source>
</evidence>
<dbReference type="Gene3D" id="3.40.50.300">
    <property type="entry name" value="P-loop containing nucleotide triphosphate hydrolases"/>
    <property type="match status" value="2"/>
</dbReference>
<dbReference type="OMA" id="MVSVYLQ"/>
<dbReference type="Gramene" id="EFJ20476">
    <property type="protein sequence ID" value="EFJ20476"/>
    <property type="gene ID" value="SELMODRAFT_108621"/>
</dbReference>
<dbReference type="KEGG" id="smo:SELMODRAFT_108621"/>
<dbReference type="GO" id="GO:0055085">
    <property type="term" value="P:transmembrane transport"/>
    <property type="evidence" value="ECO:0000318"/>
    <property type="project" value="GO_Central"/>
</dbReference>
<feature type="transmembrane region" description="Helical" evidence="10">
    <location>
        <begin position="960"/>
        <end position="988"/>
    </location>
</feature>
<keyword evidence="6" id="KW-0547">Nucleotide-binding</keyword>
<feature type="transmembrane region" description="Helical" evidence="10">
    <location>
        <begin position="1067"/>
        <end position="1086"/>
    </location>
</feature>
<dbReference type="InParanoid" id="D8S4R5"/>
<dbReference type="GO" id="GO:0140359">
    <property type="term" value="F:ABC-type transporter activity"/>
    <property type="evidence" value="ECO:0000318"/>
    <property type="project" value="GO_Central"/>
</dbReference>
<dbReference type="OrthoDB" id="6500128at2759"/>
<feature type="transmembrane region" description="Helical" evidence="10">
    <location>
        <begin position="94"/>
        <end position="117"/>
    </location>
</feature>
<evidence type="ECO:0000256" key="6">
    <source>
        <dbReference type="ARBA" id="ARBA00022741"/>
    </source>
</evidence>
<dbReference type="InterPro" id="IPR050173">
    <property type="entry name" value="ABC_transporter_C-like"/>
</dbReference>
<accession>D8S4R5</accession>
<comment type="similarity">
    <text evidence="2">Belongs to the ABC transporter superfamily. ABCC family. Conjugate transporter (TC 3.A.1.208) subfamily.</text>
</comment>
<feature type="transmembrane region" description="Helical" evidence="10">
    <location>
        <begin position="1092"/>
        <end position="1111"/>
    </location>
</feature>
<dbReference type="EMBL" id="GL377602">
    <property type="protein sequence ID" value="EFJ20476.1"/>
    <property type="molecule type" value="Genomic_DNA"/>
</dbReference>
<feature type="transmembrane region" description="Helical" evidence="10">
    <location>
        <begin position="225"/>
        <end position="246"/>
    </location>
</feature>
<dbReference type="SMART" id="SM00382">
    <property type="entry name" value="AAA"/>
    <property type="match status" value="2"/>
</dbReference>
<name>D8S4R5_SELML</name>
<dbReference type="Gene3D" id="1.20.1560.10">
    <property type="entry name" value="ABC transporter type 1, transmembrane domain"/>
    <property type="match status" value="2"/>
</dbReference>
<dbReference type="SUPFAM" id="SSF52540">
    <property type="entry name" value="P-loop containing nucleoside triphosphate hydrolases"/>
    <property type="match status" value="2"/>
</dbReference>
<keyword evidence="5" id="KW-0677">Repeat</keyword>
<dbReference type="InterPro" id="IPR036640">
    <property type="entry name" value="ABC1_TM_sf"/>
</dbReference>
<evidence type="ECO:0000256" key="1">
    <source>
        <dbReference type="ARBA" id="ARBA00004141"/>
    </source>
</evidence>
<organism evidence="14">
    <name type="scientific">Selaginella moellendorffii</name>
    <name type="common">Spikemoss</name>
    <dbReference type="NCBI Taxonomy" id="88036"/>
    <lineage>
        <taxon>Eukaryota</taxon>
        <taxon>Viridiplantae</taxon>
        <taxon>Streptophyta</taxon>
        <taxon>Embryophyta</taxon>
        <taxon>Tracheophyta</taxon>
        <taxon>Lycopodiopsida</taxon>
        <taxon>Selaginellales</taxon>
        <taxon>Selaginellaceae</taxon>
        <taxon>Selaginella</taxon>
    </lineage>
</organism>
<feature type="domain" description="ABC transporter" evidence="11">
    <location>
        <begin position="1157"/>
        <end position="1389"/>
    </location>
</feature>
<dbReference type="InterPro" id="IPR003439">
    <property type="entry name" value="ABC_transporter-like_ATP-bd"/>
</dbReference>
<feature type="transmembrane region" description="Helical" evidence="10">
    <location>
        <begin position="442"/>
        <end position="472"/>
    </location>
</feature>
<dbReference type="SUPFAM" id="SSF90123">
    <property type="entry name" value="ABC transporter transmembrane region"/>
    <property type="match status" value="2"/>
</dbReference>
<dbReference type="InterPro" id="IPR011527">
    <property type="entry name" value="ABC1_TM_dom"/>
</dbReference>
<dbReference type="FunFam" id="1.20.1560.10:FF:000002">
    <property type="entry name" value="ABC transporter C family member 5"/>
    <property type="match status" value="1"/>
</dbReference>
<evidence type="ECO:0000256" key="9">
    <source>
        <dbReference type="ARBA" id="ARBA00023136"/>
    </source>
</evidence>
<dbReference type="GO" id="GO:0016887">
    <property type="term" value="F:ATP hydrolysis activity"/>
    <property type="evidence" value="ECO:0007669"/>
    <property type="project" value="InterPro"/>
</dbReference>
<dbReference type="Proteomes" id="UP000001514">
    <property type="component" value="Unassembled WGS sequence"/>
</dbReference>
<feature type="transmembrane region" description="Helical" evidence="10">
    <location>
        <begin position="344"/>
        <end position="361"/>
    </location>
</feature>
<dbReference type="InterPro" id="IPR017871">
    <property type="entry name" value="ABC_transporter-like_CS"/>
</dbReference>
<protein>
    <submittedName>
        <fullName evidence="13">Uncharacterized protein</fullName>
    </submittedName>
</protein>
<sequence>MLLGVAHTLVTAWNCLRYYHHGRDRLLLHRLIFPLTQAVAWATSLLLLAYEESHGLAHHLAVLRAWWALSCMSGSVHALCGLVSWIVLPDQGAGIIPGLDLFTAAGTALLSLALLLVTPRGATGLRMVEAIDTKEALLAGGSSNTGDPERVTRYARAGYVSKALFLWVDPLLKTGSTRTLEADDIPELAVEDRAETLCHAFELNWAKQADRSVALALMHSRRWPLAFTGLLYLLKVSVMYVGPLMIQRFIDFASKPGGHWSQGVGLVSLLLVAKMVEELTERQRNFGTRKLSLSVRSSLVAAVFRKSLRLSNSARQEHGTGQIVNYMSVDVEEIANFVLNLHNLWIMPIQIAIALAILFRVVGVSTVAGLASMITLMAFCLFISSRQRKYWKQIMACKDARMKVTNEAITNMKIIKMQAWQDWFLQLVEKARDKEQVWASKIMYIGATSIFFLWLSPLAVSVATFGMCVIVGKELTAGRVFTAIATFRILQDPLRAFPSVIMAGSQAATSLTRLKRYLVSDEIDALGVERRPPGIDNVAVLLENATFKWSFDGDKPVLDKLDVRVEAGSLVTVVGTVGSGKSSFLACILGEMDKVSGTVKVSGRAAYVSQCPWIQNGTIRDNILFGNAMNLQRYRQTLQVCCLQADLAQFVAGDLTVIGERGFNLSGGQKQRIQLARAVYQDADVYLLDDIFSAVDAHTGTALFMDCVRGALSSKTVILVTHQIEFLHGADLILVMKQGRVVQSGKFEELLEHGVHFSDLVQAHHQALQLVDVGQGMTGPENGRAFDSGDDSQISHCEFNADESAQAEDVEEEERAKGRVDGRVYWAYVTQAFGGFHVIVFLLIQSAWQGLQIASDFGLAHATSDKNKPFFGPRKFILVYSLLALGSGVFVLMRSTLISYCGLVTAQKLYLSMLRSIFRAPISFFDATPTGRILTRSSTDQVLVDFTLPFLYGSSLANGFQLIGVFLVISEITWQLLLVLLPLAWIYFKYQRYFIATSRELTRLKSITDAPVIHHFKETIAGLMSIRAFGHQERFARVNMDRIDTNVRMSFHNGAANDWLSFRLETIGIVILCFSALFLVLLPKSFVNPEFVGLSLSYGLALSGCLNYMIFNICQIEQNMVAVERILQFSSIEAEEQGAGKDAGPGVSWPQSGNVAVQSLQLRYRPGLPLVLKDVTFVVQGGEKLGVVGRTGSGKSSFIQALFRLVEPVQGTIFIDGIDIRSISLNDLRSRLSIIPQDPTLFEGTVRSNIDPLGMYQDEEIWEALEKCQLAETVKQSELKLGAQVAENGENWSMGQRQLFCLGRVLLKRSRILVLDEATASIDTHTDWILQKIIKEEFLGSTVISIAHRIPSVMDSDKVLVLDNGTSKEFASPSTLLRRRDSLFAGLVHEYWSRSKSAQNLTAMIS</sequence>
<evidence type="ECO:0000259" key="12">
    <source>
        <dbReference type="PROSITE" id="PS50929"/>
    </source>
</evidence>
<dbReference type="CDD" id="cd18580">
    <property type="entry name" value="ABC_6TM_ABCC_D2"/>
    <property type="match status" value="1"/>
</dbReference>
<evidence type="ECO:0000313" key="14">
    <source>
        <dbReference type="Proteomes" id="UP000001514"/>
    </source>
</evidence>
<dbReference type="PANTHER" id="PTHR24223">
    <property type="entry name" value="ATP-BINDING CASSETTE SUB-FAMILY C"/>
    <property type="match status" value="1"/>
</dbReference>
<feature type="transmembrane region" description="Helical" evidence="10">
    <location>
        <begin position="367"/>
        <end position="385"/>
    </location>
</feature>
<dbReference type="InterPro" id="IPR003593">
    <property type="entry name" value="AAA+_ATPase"/>
</dbReference>
<dbReference type="FunFam" id="1.20.1560.10:FF:000003">
    <property type="entry name" value="ABC transporter C family member 10"/>
    <property type="match status" value="1"/>
</dbReference>
<dbReference type="PANTHER" id="PTHR24223:SF445">
    <property type="entry name" value="ATP-BINDING CASSETTE TRANSPORTER, SUBFAMILY C, MEMBER 4, SMABCC4"/>
    <property type="match status" value="1"/>
</dbReference>
<dbReference type="GO" id="GO:0005524">
    <property type="term" value="F:ATP binding"/>
    <property type="evidence" value="ECO:0007669"/>
    <property type="project" value="UniProtKB-KW"/>
</dbReference>
<evidence type="ECO:0000259" key="11">
    <source>
        <dbReference type="PROSITE" id="PS50893"/>
    </source>
</evidence>
<keyword evidence="3" id="KW-0813">Transport</keyword>
<keyword evidence="8 10" id="KW-1133">Transmembrane helix</keyword>
<feature type="domain" description="ABC transmembrane type-1" evidence="12">
    <location>
        <begin position="851"/>
        <end position="1118"/>
    </location>
</feature>
<keyword evidence="14" id="KW-1185">Reference proteome</keyword>
<dbReference type="InterPro" id="IPR044726">
    <property type="entry name" value="ABCC_6TM_D2"/>
</dbReference>
<keyword evidence="4 10" id="KW-0812">Transmembrane</keyword>
<dbReference type="eggNOG" id="KOG0054">
    <property type="taxonomic scope" value="Eukaryota"/>
</dbReference>
<dbReference type="HOGENOM" id="CLU_000604_27_0_1"/>
<dbReference type="Pfam" id="PF00005">
    <property type="entry name" value="ABC_tran"/>
    <property type="match status" value="2"/>
</dbReference>
<dbReference type="CDD" id="cd03250">
    <property type="entry name" value="ABCC_MRP_domain1"/>
    <property type="match status" value="1"/>
</dbReference>
<dbReference type="PROSITE" id="PS00211">
    <property type="entry name" value="ABC_TRANSPORTER_1"/>
    <property type="match status" value="1"/>
</dbReference>